<dbReference type="SUPFAM" id="SSF51735">
    <property type="entry name" value="NAD(P)-binding Rossmann-fold domains"/>
    <property type="match status" value="1"/>
</dbReference>
<reference evidence="5 6" key="1">
    <citation type="submission" date="2018-08" db="EMBL/GenBank/DDBJ databases">
        <title>Actinomadura spongicola sp. nov., isolated from marine sponge Leucetta chagosensis.</title>
        <authorList>
            <person name="Li L."/>
            <person name="Lin H.W."/>
        </authorList>
    </citation>
    <scope>NUCLEOTIDE SEQUENCE [LARGE SCALE GENOMIC DNA]</scope>
    <source>
        <strain evidence="5 6">LHW52907</strain>
    </source>
</reference>
<gene>
    <name evidence="5" type="ORF">D0T12_15300</name>
</gene>
<dbReference type="GO" id="GO:0050661">
    <property type="term" value="F:NADP binding"/>
    <property type="evidence" value="ECO:0007669"/>
    <property type="project" value="InterPro"/>
</dbReference>
<dbReference type="PANTHER" id="PTHR43580">
    <property type="entry name" value="OXIDOREDUCTASE GLYR1-RELATED"/>
    <property type="match status" value="1"/>
</dbReference>
<dbReference type="InterPro" id="IPR036291">
    <property type="entry name" value="NAD(P)-bd_dom_sf"/>
</dbReference>
<dbReference type="InterPro" id="IPR051265">
    <property type="entry name" value="HIBADH-related_NP60_sf"/>
</dbReference>
<dbReference type="OrthoDB" id="5176214at2"/>
<dbReference type="InterPro" id="IPR006115">
    <property type="entry name" value="6PGDH_NADP-bd"/>
</dbReference>
<name>A0A372GHN8_9ACTN</name>
<dbReference type="RefSeq" id="WP_117400216.1">
    <property type="nucleotide sequence ID" value="NZ_QVNQ01000004.1"/>
</dbReference>
<keyword evidence="2" id="KW-0560">Oxidoreductase</keyword>
<dbReference type="Pfam" id="PF03446">
    <property type="entry name" value="NAD_binding_2"/>
    <property type="match status" value="1"/>
</dbReference>
<sequence length="288" mass="29598">MAENEHARSRVAVVGTGAIGTAVARRLLGGGHEVAVWNRTASRTSGAVDAGASAAGSVAEAASSSDLILLTLTDHAAVRDCLDRLDADVSGRTIVALATGTADDAREAARRVTALGAHYLDAGLQTSPEMIGTDAATILYSGSRTAFEEHRATLGLLSEPRFVGDAPDAAAIWDLALFGVWYDAQLGLLRALDTVQAAGVDVAGFSSTAAAQLGHVVSAVPDTVSEVERADYPRGPANLAEHLVVLRHLIELRAGRPLGDGGLGPVADRIQRLIADGREAEGLTATIG</sequence>
<evidence type="ECO:0000256" key="2">
    <source>
        <dbReference type="ARBA" id="ARBA00023002"/>
    </source>
</evidence>
<evidence type="ECO:0000259" key="3">
    <source>
        <dbReference type="Pfam" id="PF03446"/>
    </source>
</evidence>
<comment type="caution">
    <text evidence="5">The sequence shown here is derived from an EMBL/GenBank/DDBJ whole genome shotgun (WGS) entry which is preliminary data.</text>
</comment>
<protein>
    <submittedName>
        <fullName evidence="5">NAD(P)-dependent oxidoreductase</fullName>
    </submittedName>
</protein>
<feature type="domain" description="6-phosphogluconate dehydrogenase NADP-binding" evidence="3">
    <location>
        <begin position="10"/>
        <end position="158"/>
    </location>
</feature>
<dbReference type="AlphaFoldDB" id="A0A372GHN8"/>
<evidence type="ECO:0000313" key="5">
    <source>
        <dbReference type="EMBL" id="RFS84877.1"/>
    </source>
</evidence>
<dbReference type="Gene3D" id="3.40.50.720">
    <property type="entry name" value="NAD(P)-binding Rossmann-like Domain"/>
    <property type="match status" value="1"/>
</dbReference>
<dbReference type="Proteomes" id="UP000262882">
    <property type="component" value="Unassembled WGS sequence"/>
</dbReference>
<feature type="domain" description="NADPH-dependent reductive aminase-like C-terminal" evidence="4">
    <location>
        <begin position="168"/>
        <end position="287"/>
    </location>
</feature>
<evidence type="ECO:0000313" key="6">
    <source>
        <dbReference type="Proteomes" id="UP000262882"/>
    </source>
</evidence>
<dbReference type="Pfam" id="PF21761">
    <property type="entry name" value="RedAm-like_C"/>
    <property type="match status" value="1"/>
</dbReference>
<dbReference type="InterPro" id="IPR015815">
    <property type="entry name" value="HIBADH-related"/>
</dbReference>
<accession>A0A372GHN8</accession>
<dbReference type="InterPro" id="IPR013328">
    <property type="entry name" value="6PGD_dom2"/>
</dbReference>
<dbReference type="Gene3D" id="1.10.1040.10">
    <property type="entry name" value="N-(1-d-carboxylethyl)-l-norvaline Dehydrogenase, domain 2"/>
    <property type="match status" value="1"/>
</dbReference>
<evidence type="ECO:0000256" key="1">
    <source>
        <dbReference type="ARBA" id="ARBA00009080"/>
    </source>
</evidence>
<organism evidence="5 6">
    <name type="scientific">Actinomadura spongiicola</name>
    <dbReference type="NCBI Taxonomy" id="2303421"/>
    <lineage>
        <taxon>Bacteria</taxon>
        <taxon>Bacillati</taxon>
        <taxon>Actinomycetota</taxon>
        <taxon>Actinomycetes</taxon>
        <taxon>Streptosporangiales</taxon>
        <taxon>Thermomonosporaceae</taxon>
        <taxon>Actinomadura</taxon>
    </lineage>
</organism>
<proteinExistence type="inferred from homology"/>
<dbReference type="PIRSF" id="PIRSF000103">
    <property type="entry name" value="HIBADH"/>
    <property type="match status" value="1"/>
</dbReference>
<evidence type="ECO:0000259" key="4">
    <source>
        <dbReference type="Pfam" id="PF21761"/>
    </source>
</evidence>
<dbReference type="GO" id="GO:0016491">
    <property type="term" value="F:oxidoreductase activity"/>
    <property type="evidence" value="ECO:0007669"/>
    <property type="project" value="UniProtKB-KW"/>
</dbReference>
<keyword evidence="6" id="KW-1185">Reference proteome</keyword>
<dbReference type="InterPro" id="IPR048666">
    <property type="entry name" value="RedAm-like_C"/>
</dbReference>
<comment type="similarity">
    <text evidence="1">Belongs to the HIBADH-related family.</text>
</comment>
<dbReference type="EMBL" id="QVNQ01000004">
    <property type="protein sequence ID" value="RFS84877.1"/>
    <property type="molecule type" value="Genomic_DNA"/>
</dbReference>
<dbReference type="PANTHER" id="PTHR43580:SF2">
    <property type="entry name" value="CYTOKINE-LIKE NUCLEAR FACTOR N-PAC"/>
    <property type="match status" value="1"/>
</dbReference>